<dbReference type="eggNOG" id="KOG0743">
    <property type="taxonomic scope" value="Eukaryota"/>
</dbReference>
<dbReference type="InterPro" id="IPR003960">
    <property type="entry name" value="ATPase_AAA_CS"/>
</dbReference>
<dbReference type="InterPro" id="IPR003959">
    <property type="entry name" value="ATPase_AAA_core"/>
</dbReference>
<gene>
    <name evidence="15" type="ORF">PHSY_007511</name>
</gene>
<evidence type="ECO:0000256" key="8">
    <source>
        <dbReference type="ARBA" id="ARBA00022989"/>
    </source>
</evidence>
<dbReference type="OrthoDB" id="10251412at2759"/>
<keyword evidence="5" id="KW-0999">Mitochondrion inner membrane</keyword>
<dbReference type="GO" id="GO:0016887">
    <property type="term" value="F:ATP hydrolysis activity"/>
    <property type="evidence" value="ECO:0007669"/>
    <property type="project" value="InterPro"/>
</dbReference>
<dbReference type="Pfam" id="PF08740">
    <property type="entry name" value="BCS1_N"/>
    <property type="match status" value="1"/>
</dbReference>
<dbReference type="GO" id="GO:0034551">
    <property type="term" value="P:mitochondrial respiratory chain complex III assembly"/>
    <property type="evidence" value="ECO:0007669"/>
    <property type="project" value="UniProtKB-ARBA"/>
</dbReference>
<accession>R9PEV7</accession>
<evidence type="ECO:0000259" key="14">
    <source>
        <dbReference type="SMART" id="SM01024"/>
    </source>
</evidence>
<name>R9PEV7_PSEHS</name>
<comment type="similarity">
    <text evidence="2">Belongs to the AAA ATPase family. BCS1 subfamily.</text>
</comment>
<evidence type="ECO:0000313" key="15">
    <source>
        <dbReference type="EMBL" id="GAC99908.1"/>
    </source>
</evidence>
<feature type="region of interest" description="Disordered" evidence="12">
    <location>
        <begin position="74"/>
        <end position="112"/>
    </location>
</feature>
<dbReference type="PROSITE" id="PS00674">
    <property type="entry name" value="AAA"/>
    <property type="match status" value="1"/>
</dbReference>
<dbReference type="PANTHER" id="PTHR23070">
    <property type="entry name" value="BCS1 AAA-TYPE ATPASE"/>
    <property type="match status" value="1"/>
</dbReference>
<evidence type="ECO:0000256" key="7">
    <source>
        <dbReference type="ARBA" id="ARBA00022840"/>
    </source>
</evidence>
<organism evidence="15 16">
    <name type="scientific">Pseudozyma hubeiensis (strain SY62)</name>
    <name type="common">Yeast</name>
    <dbReference type="NCBI Taxonomy" id="1305764"/>
    <lineage>
        <taxon>Eukaryota</taxon>
        <taxon>Fungi</taxon>
        <taxon>Dikarya</taxon>
        <taxon>Basidiomycota</taxon>
        <taxon>Ustilaginomycotina</taxon>
        <taxon>Ustilaginomycetes</taxon>
        <taxon>Ustilaginales</taxon>
        <taxon>Ustilaginaceae</taxon>
        <taxon>Pseudozyma</taxon>
    </lineage>
</organism>
<evidence type="ECO:0000256" key="10">
    <source>
        <dbReference type="ARBA" id="ARBA00023136"/>
    </source>
</evidence>
<keyword evidence="3" id="KW-0812">Transmembrane</keyword>
<dbReference type="Pfam" id="PF00004">
    <property type="entry name" value="AAA"/>
    <property type="match status" value="1"/>
</dbReference>
<dbReference type="CDD" id="cd19510">
    <property type="entry name" value="RecA-like_BCS1"/>
    <property type="match status" value="1"/>
</dbReference>
<evidence type="ECO:0000256" key="2">
    <source>
        <dbReference type="ARBA" id="ARBA00007448"/>
    </source>
</evidence>
<dbReference type="Proteomes" id="UP000014071">
    <property type="component" value="Unassembled WGS sequence"/>
</dbReference>
<dbReference type="FunFam" id="3.40.50.300:FF:000768">
    <property type="entry name" value="Probable mitochondrial chaperone bcs1"/>
    <property type="match status" value="1"/>
</dbReference>
<keyword evidence="8" id="KW-1133">Transmembrane helix</keyword>
<evidence type="ECO:0000256" key="1">
    <source>
        <dbReference type="ARBA" id="ARBA00004434"/>
    </source>
</evidence>
<dbReference type="HOGENOM" id="CLU_010189_6_1_1"/>
<dbReference type="InterPro" id="IPR027417">
    <property type="entry name" value="P-loop_NTPase"/>
</dbReference>
<dbReference type="SMART" id="SM00382">
    <property type="entry name" value="AAA"/>
    <property type="match status" value="1"/>
</dbReference>
<dbReference type="GO" id="GO:0005524">
    <property type="term" value="F:ATP binding"/>
    <property type="evidence" value="ECO:0007669"/>
    <property type="project" value="UniProtKB-KW"/>
</dbReference>
<dbReference type="AlphaFoldDB" id="R9PEV7"/>
<evidence type="ECO:0000313" key="16">
    <source>
        <dbReference type="Proteomes" id="UP000014071"/>
    </source>
</evidence>
<evidence type="ECO:0000256" key="6">
    <source>
        <dbReference type="ARBA" id="ARBA00022801"/>
    </source>
</evidence>
<dbReference type="SUPFAM" id="SSF52540">
    <property type="entry name" value="P-loop containing nucleoside triphosphate hydrolases"/>
    <property type="match status" value="1"/>
</dbReference>
<dbReference type="InterPro" id="IPR050747">
    <property type="entry name" value="Mitochondrial_chaperone_BCS1"/>
</dbReference>
<evidence type="ECO:0000256" key="5">
    <source>
        <dbReference type="ARBA" id="ARBA00022792"/>
    </source>
</evidence>
<keyword evidence="16" id="KW-1185">Reference proteome</keyword>
<comment type="catalytic activity">
    <reaction evidence="11">
        <text>ATP + H2O = ADP + phosphate + H(+)</text>
        <dbReference type="Rhea" id="RHEA:13065"/>
        <dbReference type="ChEBI" id="CHEBI:15377"/>
        <dbReference type="ChEBI" id="CHEBI:15378"/>
        <dbReference type="ChEBI" id="CHEBI:30616"/>
        <dbReference type="ChEBI" id="CHEBI:43474"/>
        <dbReference type="ChEBI" id="CHEBI:456216"/>
    </reaction>
    <physiologicalReaction direction="left-to-right" evidence="11">
        <dbReference type="Rhea" id="RHEA:13066"/>
    </physiologicalReaction>
</comment>
<feature type="region of interest" description="Disordered" evidence="12">
    <location>
        <begin position="646"/>
        <end position="674"/>
    </location>
</feature>
<dbReference type="SMART" id="SM01024">
    <property type="entry name" value="BCS1_N"/>
    <property type="match status" value="1"/>
</dbReference>
<evidence type="ECO:0000256" key="4">
    <source>
        <dbReference type="ARBA" id="ARBA00022741"/>
    </source>
</evidence>
<dbReference type="InterPro" id="IPR014851">
    <property type="entry name" value="BCS1_N"/>
</dbReference>
<dbReference type="EMBL" id="DF238833">
    <property type="protein sequence ID" value="GAC99908.1"/>
    <property type="molecule type" value="Genomic_DNA"/>
</dbReference>
<dbReference type="GO" id="GO:0005743">
    <property type="term" value="C:mitochondrial inner membrane"/>
    <property type="evidence" value="ECO:0007669"/>
    <property type="project" value="UniProtKB-SubCell"/>
</dbReference>
<comment type="subcellular location">
    <subcellularLocation>
        <location evidence="1">Mitochondrion inner membrane</location>
        <topology evidence="1">Single-pass membrane protein</topology>
    </subcellularLocation>
</comment>
<dbReference type="Gene3D" id="3.40.50.300">
    <property type="entry name" value="P-loop containing nucleotide triphosphate hydrolases"/>
    <property type="match status" value="1"/>
</dbReference>
<feature type="domain" description="AAA+ ATPase" evidence="13">
    <location>
        <begin position="404"/>
        <end position="535"/>
    </location>
</feature>
<protein>
    <recommendedName>
        <fullName evidence="17">Mitochondrial chaperone BCS1</fullName>
    </recommendedName>
</protein>
<feature type="compositionally biased region" description="Low complexity" evidence="12">
    <location>
        <begin position="646"/>
        <end position="659"/>
    </location>
</feature>
<keyword evidence="9" id="KW-0496">Mitochondrion</keyword>
<dbReference type="RefSeq" id="XP_012193495.1">
    <property type="nucleotide sequence ID" value="XM_012338105.1"/>
</dbReference>
<evidence type="ECO:0000256" key="9">
    <source>
        <dbReference type="ARBA" id="ARBA00023128"/>
    </source>
</evidence>
<feature type="domain" description="BCS1 N-terminal" evidence="14">
    <location>
        <begin position="137"/>
        <end position="373"/>
    </location>
</feature>
<keyword evidence="4" id="KW-0547">Nucleotide-binding</keyword>
<evidence type="ECO:0000256" key="12">
    <source>
        <dbReference type="SAM" id="MobiDB-lite"/>
    </source>
</evidence>
<dbReference type="GeneID" id="24112774"/>
<dbReference type="InterPro" id="IPR003593">
    <property type="entry name" value="AAA+_ATPase"/>
</dbReference>
<keyword evidence="6" id="KW-0378">Hydrolase</keyword>
<proteinExistence type="inferred from homology"/>
<evidence type="ECO:0008006" key="17">
    <source>
        <dbReference type="Google" id="ProtNLM"/>
    </source>
</evidence>
<evidence type="ECO:0000256" key="3">
    <source>
        <dbReference type="ARBA" id="ARBA00022692"/>
    </source>
</evidence>
<feature type="compositionally biased region" description="Low complexity" evidence="12">
    <location>
        <begin position="102"/>
        <end position="112"/>
    </location>
</feature>
<keyword evidence="10" id="KW-0472">Membrane</keyword>
<evidence type="ECO:0000256" key="11">
    <source>
        <dbReference type="ARBA" id="ARBA00048778"/>
    </source>
</evidence>
<keyword evidence="7" id="KW-0067">ATP-binding</keyword>
<evidence type="ECO:0000259" key="13">
    <source>
        <dbReference type="SMART" id="SM00382"/>
    </source>
</evidence>
<dbReference type="STRING" id="1305764.R9PEV7"/>
<reference evidence="16" key="1">
    <citation type="journal article" date="2013" name="Genome Announc.">
        <title>Draft genome sequence of the basidiomycetous yeast-like fungus Pseudozyma hubeiensis SY62, which produces an abundant amount of the biosurfactant mannosylerythritol lipids.</title>
        <authorList>
            <person name="Konishi M."/>
            <person name="Hatada Y."/>
            <person name="Horiuchi J."/>
        </authorList>
    </citation>
    <scope>NUCLEOTIDE SEQUENCE [LARGE SCALE GENOMIC DNA]</scope>
    <source>
        <strain evidence="16">SY62</strain>
    </source>
</reference>
<sequence length="713" mass="77199">MPALFFCDILLGRRLRTTTGHFDEQHPRSFGERVCSFRIGMFNFRTMQRKDPLGPPSEDDRSRAAAIHYDGAASASYQHDRPGDAVTASKPAQETRLFPSEPLASSGSSATTSSGPSSFLSGLIADNPIFSGGLGLMVFGGAIAMARRGVKVAASMAQRRLLISLEIPSKDRAHPWFLHWMGAQAQAQAMRQRGLLGKQQKEGLVDFLGLRDRSAERSSAATSKDKVNNPLVIASSGSSVSPVRILSHELSVETSYTAHASASTPNAEAAERGQARFSLVPGPGTHWFRYRGVWMRLTRERDGKMVDLSTGAPWETVTLTTLFAYAHLFPQLLDEARQLALSSTEGKTVIYTSWGPEWRPFGQPRRTRELGSVVLGKGKKEAIVNDVQRFLSRDRWYAERGIPYRRGYLLHGAPGSGKSSFITALAGHLDFNICLLNLSERGLTDDKLNHLLSNAPDRSILLLEDVDAAFLGRQQAAEDGYQASVTFSGLLNALDGVASGESRIIFMTTNHIEKLDPALIRPGRVDMIAELGDAEREQVEELMVRFYRTTMRELNIKHAGIAPNAVEASKPLLAAAAGLTDSASTVDSYKSFEAVPGLRKAVEEADRKVLELASRFAVTVEAEAVARRTALGLGPDGRQKDVGLAAPAAATGDAETATAPSPTQRIHRPAPAASGGVSMAELQGLFIRFPDHPEAAVEAFINENASRRSAVSA</sequence>